<protein>
    <submittedName>
        <fullName evidence="1">Uncharacterized protein</fullName>
    </submittedName>
</protein>
<dbReference type="KEGG" id="adl:AURDEDRAFT_174657"/>
<accession>J0WSN4</accession>
<sequence>MIADRDLIHPLRTDESTGEPYLQLPAPYAHIVLTPQRLSDAAASVKHMNDPRVYMFITGPPLPYLEEHALAWIRTCTEESESALAQLCAGARFVDGCPVRVIRDISNSSIADAPLIGDCGFGRHGFGEMAKTRPVEAKQLEEANMARKTGDPGITWTIGGK</sequence>
<organism evidence="1 2">
    <name type="scientific">Auricularia subglabra (strain TFB-10046 / SS5)</name>
    <name type="common">White-rot fungus</name>
    <name type="synonym">Auricularia delicata (strain TFB10046)</name>
    <dbReference type="NCBI Taxonomy" id="717982"/>
    <lineage>
        <taxon>Eukaryota</taxon>
        <taxon>Fungi</taxon>
        <taxon>Dikarya</taxon>
        <taxon>Basidiomycota</taxon>
        <taxon>Agaricomycotina</taxon>
        <taxon>Agaricomycetes</taxon>
        <taxon>Auriculariales</taxon>
        <taxon>Auriculariaceae</taxon>
        <taxon>Auricularia</taxon>
    </lineage>
</organism>
<keyword evidence="2" id="KW-1185">Reference proteome</keyword>
<dbReference type="eggNOG" id="ENOG502RVFJ">
    <property type="taxonomic scope" value="Eukaryota"/>
</dbReference>
<evidence type="ECO:0000313" key="2">
    <source>
        <dbReference type="Proteomes" id="UP000006514"/>
    </source>
</evidence>
<evidence type="ECO:0000313" key="1">
    <source>
        <dbReference type="EMBL" id="EJD36267.1"/>
    </source>
</evidence>
<dbReference type="OrthoDB" id="630895at2759"/>
<name>J0WSN4_AURST</name>
<dbReference type="Gene3D" id="3.40.630.30">
    <property type="match status" value="1"/>
</dbReference>
<dbReference type="Proteomes" id="UP000006514">
    <property type="component" value="Unassembled WGS sequence"/>
</dbReference>
<dbReference type="OMA" id="DYICASH"/>
<gene>
    <name evidence="1" type="ORF">AURDEDRAFT_174657</name>
</gene>
<proteinExistence type="predicted"/>
<dbReference type="AlphaFoldDB" id="J0WSN4"/>
<dbReference type="EMBL" id="JH687866">
    <property type="protein sequence ID" value="EJD36267.1"/>
    <property type="molecule type" value="Genomic_DNA"/>
</dbReference>
<reference evidence="2" key="1">
    <citation type="journal article" date="2012" name="Science">
        <title>The Paleozoic origin of enzymatic lignin decomposition reconstructed from 31 fungal genomes.</title>
        <authorList>
            <person name="Floudas D."/>
            <person name="Binder M."/>
            <person name="Riley R."/>
            <person name="Barry K."/>
            <person name="Blanchette R.A."/>
            <person name="Henrissat B."/>
            <person name="Martinez A.T."/>
            <person name="Otillar R."/>
            <person name="Spatafora J.W."/>
            <person name="Yadav J.S."/>
            <person name="Aerts A."/>
            <person name="Benoit I."/>
            <person name="Boyd A."/>
            <person name="Carlson A."/>
            <person name="Copeland A."/>
            <person name="Coutinho P.M."/>
            <person name="de Vries R.P."/>
            <person name="Ferreira P."/>
            <person name="Findley K."/>
            <person name="Foster B."/>
            <person name="Gaskell J."/>
            <person name="Glotzer D."/>
            <person name="Gorecki P."/>
            <person name="Heitman J."/>
            <person name="Hesse C."/>
            <person name="Hori C."/>
            <person name="Igarashi K."/>
            <person name="Jurgens J.A."/>
            <person name="Kallen N."/>
            <person name="Kersten P."/>
            <person name="Kohler A."/>
            <person name="Kuees U."/>
            <person name="Kumar T.K.A."/>
            <person name="Kuo A."/>
            <person name="LaButti K."/>
            <person name="Larrondo L.F."/>
            <person name="Lindquist E."/>
            <person name="Ling A."/>
            <person name="Lombard V."/>
            <person name="Lucas S."/>
            <person name="Lundell T."/>
            <person name="Martin R."/>
            <person name="McLaughlin D.J."/>
            <person name="Morgenstern I."/>
            <person name="Morin E."/>
            <person name="Murat C."/>
            <person name="Nagy L.G."/>
            <person name="Nolan M."/>
            <person name="Ohm R.A."/>
            <person name="Patyshakuliyeva A."/>
            <person name="Rokas A."/>
            <person name="Ruiz-Duenas F.J."/>
            <person name="Sabat G."/>
            <person name="Salamov A."/>
            <person name="Samejima M."/>
            <person name="Schmutz J."/>
            <person name="Slot J.C."/>
            <person name="St John F."/>
            <person name="Stenlid J."/>
            <person name="Sun H."/>
            <person name="Sun S."/>
            <person name="Syed K."/>
            <person name="Tsang A."/>
            <person name="Wiebenga A."/>
            <person name="Young D."/>
            <person name="Pisabarro A."/>
            <person name="Eastwood D.C."/>
            <person name="Martin F."/>
            <person name="Cullen D."/>
            <person name="Grigoriev I.V."/>
            <person name="Hibbett D.S."/>
        </authorList>
    </citation>
    <scope>NUCLEOTIDE SEQUENCE [LARGE SCALE GENOMIC DNA]</scope>
    <source>
        <strain evidence="2">TFB10046</strain>
    </source>
</reference>
<dbReference type="InParanoid" id="J0WSN4"/>